<dbReference type="PANTHER" id="PTHR11236:SF50">
    <property type="entry name" value="AMINODEOXYCHORISMATE SYNTHASE COMPONENT 1"/>
    <property type="match status" value="1"/>
</dbReference>
<evidence type="ECO:0000259" key="1">
    <source>
        <dbReference type="Pfam" id="PF00425"/>
    </source>
</evidence>
<evidence type="ECO:0000313" key="2">
    <source>
        <dbReference type="EMBL" id="MFC4025754.1"/>
    </source>
</evidence>
<dbReference type="Pfam" id="PF00425">
    <property type="entry name" value="Chorismate_bind"/>
    <property type="match status" value="1"/>
</dbReference>
<dbReference type="GO" id="GO:0046820">
    <property type="term" value="F:4-amino-4-deoxychorismate synthase activity"/>
    <property type="evidence" value="ECO:0007669"/>
    <property type="project" value="UniProtKB-EC"/>
</dbReference>
<dbReference type="PRINTS" id="PR00095">
    <property type="entry name" value="ANTSNTHASEI"/>
</dbReference>
<dbReference type="InterPro" id="IPR019999">
    <property type="entry name" value="Anth_synth_I-like"/>
</dbReference>
<dbReference type="InterPro" id="IPR015890">
    <property type="entry name" value="Chorismate_C"/>
</dbReference>
<comment type="caution">
    <text evidence="2">The sequence shown here is derived from an EMBL/GenBank/DDBJ whole genome shotgun (WGS) entry which is preliminary data.</text>
</comment>
<dbReference type="NCBIfam" id="TIGR00553">
    <property type="entry name" value="pabB"/>
    <property type="match status" value="1"/>
</dbReference>
<dbReference type="InterPro" id="IPR043131">
    <property type="entry name" value="BCAT-like_N"/>
</dbReference>
<accession>A0ABV8H5Z8</accession>
<dbReference type="InterPro" id="IPR005801">
    <property type="entry name" value="ADC_synthase"/>
</dbReference>
<protein>
    <submittedName>
        <fullName evidence="2">Aminodeoxychorismate synthase component I</fullName>
        <ecNumber evidence="2">2.6.1.85</ecNumber>
    </submittedName>
</protein>
<dbReference type="Gene3D" id="3.30.470.10">
    <property type="match status" value="1"/>
</dbReference>
<dbReference type="InterPro" id="IPR001544">
    <property type="entry name" value="Aminotrans_IV"/>
</dbReference>
<dbReference type="InterPro" id="IPR043132">
    <property type="entry name" value="BCAT-like_C"/>
</dbReference>
<gene>
    <name evidence="2" type="primary">pabB</name>
    <name evidence="2" type="ORF">ACFOUV_18395</name>
</gene>
<dbReference type="InterPro" id="IPR005802">
    <property type="entry name" value="ADC_synth_comp_1"/>
</dbReference>
<dbReference type="Gene3D" id="3.20.10.10">
    <property type="entry name" value="D-amino Acid Aminotransferase, subunit A, domain 2"/>
    <property type="match status" value="1"/>
</dbReference>
<dbReference type="SUPFAM" id="SSF56322">
    <property type="entry name" value="ADC synthase"/>
    <property type="match status" value="1"/>
</dbReference>
<dbReference type="EC" id="2.6.1.85" evidence="2"/>
<keyword evidence="2" id="KW-0808">Transferase</keyword>
<sequence length="577" mass="65669">MIPLLHFDFINEDGKNNPLLFKHPIKIISTSLIEEVIPLLEQIERETINGYYAAGYISYEASPAFDQAYKVNPNSEMPLLWFGIFDKPEETLLQSFEDFSSSKWKPQTNVNEYNEHINQIKNYIEQGITYQANYTIRMQSEFAGNSISYYNRLAQAQAANYSAYLNIGDYSVISASPELFFHLKEGTITTKPMKGTVGRGKNQQEDKFNANWLYQSEKNRAENVMIVDLLRNDLGMIAKQGSVEVPSLYSIEEYPTVFQMTSTVTGEVPNDKTITDIFKALFPCGSITGAPKISTMNIINDLESSPREVYCGAIGYITPDKEAIFNVPIRTVIIDNKNGNAHYGVGGGITWDSTEKEEYNEVLLKAKVLDFEPLEFDLLESLGLEDGSYLVLDNHLNRLRRTAKHFKYKLDTTTVKQKLHAYAAQHAEGNWKVRLLLNRKGDLYIEGSEIKPFAEPVQIELATIPVSKENVFLHYKTTNRGVYENILKQHPNAFDVLLWNDEKEITEFTTGNVVVEINDILYTPSLDSGLLAGTYREDLLEKGRISERKIAIEELSTVSRIWLINSVRKWVPVILKN</sequence>
<proteinExistence type="predicted"/>
<dbReference type="Pfam" id="PF01063">
    <property type="entry name" value="Aminotran_4"/>
    <property type="match status" value="1"/>
</dbReference>
<dbReference type="SUPFAM" id="SSF56752">
    <property type="entry name" value="D-aminoacid aminotransferase-like PLP-dependent enzymes"/>
    <property type="match status" value="1"/>
</dbReference>
<evidence type="ECO:0000313" key="3">
    <source>
        <dbReference type="Proteomes" id="UP001595772"/>
    </source>
</evidence>
<name>A0ABV8H5Z8_9BACI</name>
<keyword evidence="2" id="KW-0032">Aminotransferase</keyword>
<dbReference type="PANTHER" id="PTHR11236">
    <property type="entry name" value="AMINOBENZOATE/ANTHRANILATE SYNTHASE"/>
    <property type="match status" value="1"/>
</dbReference>
<dbReference type="Gene3D" id="3.60.120.10">
    <property type="entry name" value="Anthranilate synthase"/>
    <property type="match status" value="1"/>
</dbReference>
<dbReference type="InterPro" id="IPR036038">
    <property type="entry name" value="Aminotransferase-like"/>
</dbReference>
<dbReference type="Proteomes" id="UP001595772">
    <property type="component" value="Unassembled WGS sequence"/>
</dbReference>
<feature type="domain" description="Chorismate-utilising enzyme C-terminal" evidence="1">
    <location>
        <begin position="111"/>
        <end position="365"/>
    </location>
</feature>
<keyword evidence="3" id="KW-1185">Reference proteome</keyword>
<dbReference type="RefSeq" id="WP_379498240.1">
    <property type="nucleotide sequence ID" value="NZ_JBHSAO010000018.1"/>
</dbReference>
<organism evidence="2 3">
    <name type="scientific">Oceanobacillus longus</name>
    <dbReference type="NCBI Taxonomy" id="930120"/>
    <lineage>
        <taxon>Bacteria</taxon>
        <taxon>Bacillati</taxon>
        <taxon>Bacillota</taxon>
        <taxon>Bacilli</taxon>
        <taxon>Bacillales</taxon>
        <taxon>Bacillaceae</taxon>
        <taxon>Oceanobacillus</taxon>
    </lineage>
</organism>
<dbReference type="EMBL" id="JBHSAO010000018">
    <property type="protein sequence ID" value="MFC4025754.1"/>
    <property type="molecule type" value="Genomic_DNA"/>
</dbReference>
<reference evidence="3" key="1">
    <citation type="journal article" date="2019" name="Int. J. Syst. Evol. Microbiol.">
        <title>The Global Catalogue of Microorganisms (GCM) 10K type strain sequencing project: providing services to taxonomists for standard genome sequencing and annotation.</title>
        <authorList>
            <consortium name="The Broad Institute Genomics Platform"/>
            <consortium name="The Broad Institute Genome Sequencing Center for Infectious Disease"/>
            <person name="Wu L."/>
            <person name="Ma J."/>
        </authorList>
    </citation>
    <scope>NUCLEOTIDE SEQUENCE [LARGE SCALE GENOMIC DNA]</scope>
    <source>
        <strain evidence="3">IBRC-M 10703</strain>
    </source>
</reference>